<dbReference type="PANTHER" id="PTHR31071:SF51">
    <property type="entry name" value="F11F12.2-LIKE PROTEIN"/>
    <property type="match status" value="1"/>
</dbReference>
<keyword evidence="3" id="KW-1185">Reference proteome</keyword>
<comment type="caution">
    <text evidence="2">The sequence shown here is derived from an EMBL/GenBank/DDBJ whole genome shotgun (WGS) entry which is preliminary data.</text>
</comment>
<dbReference type="EMBL" id="VEPZ02000123">
    <property type="protein sequence ID" value="KAE8733178.1"/>
    <property type="molecule type" value="Genomic_DNA"/>
</dbReference>
<organism evidence="2 3">
    <name type="scientific">Hibiscus syriacus</name>
    <name type="common">Rose of Sharon</name>
    <dbReference type="NCBI Taxonomy" id="106335"/>
    <lineage>
        <taxon>Eukaryota</taxon>
        <taxon>Viridiplantae</taxon>
        <taxon>Streptophyta</taxon>
        <taxon>Embryophyta</taxon>
        <taxon>Tracheophyta</taxon>
        <taxon>Spermatophyta</taxon>
        <taxon>Magnoliopsida</taxon>
        <taxon>eudicotyledons</taxon>
        <taxon>Gunneridae</taxon>
        <taxon>Pentapetalae</taxon>
        <taxon>rosids</taxon>
        <taxon>malvids</taxon>
        <taxon>Malvales</taxon>
        <taxon>Malvaceae</taxon>
        <taxon>Malvoideae</taxon>
        <taxon>Hibiscus</taxon>
    </lineage>
</organism>
<dbReference type="AlphaFoldDB" id="A0A6A3D0C6"/>
<sequence length="403" mass="45629">MNSFDGTHPPPSTAPRKTLRRRRLRGGGPPSTRLQHRLSYNNKNKNESKKHLHFPSDAGVEDEAKFSGGGQAVELSARKLAARLWRLRSLLYGIGVFCDRSKSSHRSRFKCCPYLERKLGEERTSQQRKEHDKICALIDDLKGRLIRERKKQQKMDVCDSQLIKQLAEAKISSMQSVKKYEAEKRTRKLLEEACRELAKKSGDDEAVVESMRIETMKIREGIEEERNMVHIAEVWREERVQMKLIDAKLALESKYSQLNNLITGLETFLSSTSLIMRDLRKAEVIVQLQAVKAVSIQEPRQIEVQDATAIEASPNTGSNGECSISSGQPKLRTLYASSSEAYNVITDEGTKGRLSSGRVSCPRTYLPYRKSINGSLKHQKPMAQYDSTDLVNPHVTRGMGRSI</sequence>
<dbReference type="PANTHER" id="PTHR31071">
    <property type="entry name" value="GB|AAF24581.1"/>
    <property type="match status" value="1"/>
</dbReference>
<gene>
    <name evidence="2" type="ORF">F3Y22_tig00001478pilonHSYRG00300</name>
</gene>
<dbReference type="InterPro" id="IPR043424">
    <property type="entry name" value="BLT-like"/>
</dbReference>
<accession>A0A6A3D0C6</accession>
<dbReference type="Proteomes" id="UP000436088">
    <property type="component" value="Unassembled WGS sequence"/>
</dbReference>
<evidence type="ECO:0000313" key="2">
    <source>
        <dbReference type="EMBL" id="KAE8733178.1"/>
    </source>
</evidence>
<evidence type="ECO:0000313" key="3">
    <source>
        <dbReference type="Proteomes" id="UP000436088"/>
    </source>
</evidence>
<evidence type="ECO:0000256" key="1">
    <source>
        <dbReference type="SAM" id="MobiDB-lite"/>
    </source>
</evidence>
<name>A0A6A3D0C6_HIBSY</name>
<proteinExistence type="predicted"/>
<feature type="region of interest" description="Disordered" evidence="1">
    <location>
        <begin position="1"/>
        <end position="63"/>
    </location>
</feature>
<protein>
    <submittedName>
        <fullName evidence="2">Uncharacterized protein</fullName>
    </submittedName>
</protein>
<reference evidence="2" key="1">
    <citation type="submission" date="2019-09" db="EMBL/GenBank/DDBJ databases">
        <title>Draft genome information of white flower Hibiscus syriacus.</title>
        <authorList>
            <person name="Kim Y.-M."/>
        </authorList>
    </citation>
    <scope>NUCLEOTIDE SEQUENCE [LARGE SCALE GENOMIC DNA]</scope>
    <source>
        <strain evidence="2">YM2019G1</strain>
    </source>
</reference>